<name>A0A9X1SXK4_9ACTN</name>
<sequence length="305" mass="34268">MSAFGAFRRLDLTVQRRIDSPLAGEHHGLRLGPGSETEELTRYQPGDDIRRIDWNATARSVEPQVWRTRAEHALDTWLLLDRTASMSFGTAQAEKSELATQLAAAVGLIADQPGNRMGILAFSSQGPVWTRPTAARVAARRLMRSITQPEATERRGAPPAHLGEMIDALGRRANRPGVCVVVSDLLAPDGRFSRPFEWEKPLRRLASRHEVLILEVLDPRELELPDVGHVVLQDPETGRRRDVFTGDRALRERYAQAAAAHRAAVADAVRYSGAGHLQLRTDRDWLADLLHAVRHRRLNRRRVRR</sequence>
<gene>
    <name evidence="2" type="ORF">LR394_34415</name>
</gene>
<keyword evidence="3" id="KW-1185">Reference proteome</keyword>
<accession>A0A9X1SXK4</accession>
<dbReference type="InterPro" id="IPR036465">
    <property type="entry name" value="vWFA_dom_sf"/>
</dbReference>
<dbReference type="InterPro" id="IPR002881">
    <property type="entry name" value="DUF58"/>
</dbReference>
<dbReference type="SUPFAM" id="SSF53300">
    <property type="entry name" value="vWA-like"/>
    <property type="match status" value="1"/>
</dbReference>
<evidence type="ECO:0000313" key="2">
    <source>
        <dbReference type="EMBL" id="MCD5316001.1"/>
    </source>
</evidence>
<dbReference type="RefSeq" id="WP_231448823.1">
    <property type="nucleotide sequence ID" value="NZ_JAJOMB010000026.1"/>
</dbReference>
<dbReference type="PANTHER" id="PTHR33608:SF6">
    <property type="entry name" value="BLL2464 PROTEIN"/>
    <property type="match status" value="1"/>
</dbReference>
<reference evidence="2" key="1">
    <citation type="submission" date="2021-11" db="EMBL/GenBank/DDBJ databases">
        <title>Streptomyces corallinus and Kineosporia corallina sp. nov., two new coral-derived marine actinobacteria.</title>
        <authorList>
            <person name="Buangrab K."/>
            <person name="Sutthacheep M."/>
            <person name="Yeemin T."/>
            <person name="Harunari E."/>
            <person name="Igarashi Y."/>
            <person name="Sripreechasak P."/>
            <person name="Kanchanasin P."/>
            <person name="Tanasupawat S."/>
            <person name="Phongsopitanun W."/>
        </authorList>
    </citation>
    <scope>NUCLEOTIDE SEQUENCE</scope>
    <source>
        <strain evidence="2">JCM 31032</strain>
    </source>
</reference>
<dbReference type="PANTHER" id="PTHR33608">
    <property type="entry name" value="BLL2464 PROTEIN"/>
    <property type="match status" value="1"/>
</dbReference>
<dbReference type="Proteomes" id="UP001138997">
    <property type="component" value="Unassembled WGS sequence"/>
</dbReference>
<comment type="caution">
    <text evidence="2">The sequence shown here is derived from an EMBL/GenBank/DDBJ whole genome shotgun (WGS) entry which is preliminary data.</text>
</comment>
<evidence type="ECO:0000259" key="1">
    <source>
        <dbReference type="Pfam" id="PF01882"/>
    </source>
</evidence>
<dbReference type="Pfam" id="PF01882">
    <property type="entry name" value="DUF58"/>
    <property type="match status" value="1"/>
</dbReference>
<dbReference type="EMBL" id="JAJOMB010000026">
    <property type="protein sequence ID" value="MCD5316001.1"/>
    <property type="molecule type" value="Genomic_DNA"/>
</dbReference>
<dbReference type="Gene3D" id="3.40.50.410">
    <property type="entry name" value="von Willebrand factor, type A domain"/>
    <property type="match status" value="1"/>
</dbReference>
<evidence type="ECO:0000313" key="3">
    <source>
        <dbReference type="Proteomes" id="UP001138997"/>
    </source>
</evidence>
<organism evidence="2 3">
    <name type="scientific">Kineosporia babensis</name>
    <dbReference type="NCBI Taxonomy" id="499548"/>
    <lineage>
        <taxon>Bacteria</taxon>
        <taxon>Bacillati</taxon>
        <taxon>Actinomycetota</taxon>
        <taxon>Actinomycetes</taxon>
        <taxon>Kineosporiales</taxon>
        <taxon>Kineosporiaceae</taxon>
        <taxon>Kineosporia</taxon>
    </lineage>
</organism>
<feature type="domain" description="DUF58" evidence="1">
    <location>
        <begin position="42"/>
        <end position="263"/>
    </location>
</feature>
<protein>
    <submittedName>
        <fullName evidence="2">DUF58 domain-containing protein</fullName>
    </submittedName>
</protein>
<proteinExistence type="predicted"/>
<dbReference type="AlphaFoldDB" id="A0A9X1SXK4"/>